<evidence type="ECO:0000256" key="1">
    <source>
        <dbReference type="SAM" id="MobiDB-lite"/>
    </source>
</evidence>
<organism evidence="3 4">
    <name type="scientific">Serendipita vermifera MAFF 305830</name>
    <dbReference type="NCBI Taxonomy" id="933852"/>
    <lineage>
        <taxon>Eukaryota</taxon>
        <taxon>Fungi</taxon>
        <taxon>Dikarya</taxon>
        <taxon>Basidiomycota</taxon>
        <taxon>Agaricomycotina</taxon>
        <taxon>Agaricomycetes</taxon>
        <taxon>Sebacinales</taxon>
        <taxon>Serendipitaceae</taxon>
        <taxon>Serendipita</taxon>
    </lineage>
</organism>
<keyword evidence="4" id="KW-1185">Reference proteome</keyword>
<dbReference type="Proteomes" id="UP000054097">
    <property type="component" value="Unassembled WGS sequence"/>
</dbReference>
<dbReference type="AlphaFoldDB" id="A0A0C3AY58"/>
<reference evidence="4" key="2">
    <citation type="submission" date="2015-01" db="EMBL/GenBank/DDBJ databases">
        <title>Evolutionary Origins and Diversification of the Mycorrhizal Mutualists.</title>
        <authorList>
            <consortium name="DOE Joint Genome Institute"/>
            <consortium name="Mycorrhizal Genomics Consortium"/>
            <person name="Kohler A."/>
            <person name="Kuo A."/>
            <person name="Nagy L.G."/>
            <person name="Floudas D."/>
            <person name="Copeland A."/>
            <person name="Barry K.W."/>
            <person name="Cichocki N."/>
            <person name="Veneault-Fourrey C."/>
            <person name="LaButti K."/>
            <person name="Lindquist E.A."/>
            <person name="Lipzen A."/>
            <person name="Lundell T."/>
            <person name="Morin E."/>
            <person name="Murat C."/>
            <person name="Riley R."/>
            <person name="Ohm R."/>
            <person name="Sun H."/>
            <person name="Tunlid A."/>
            <person name="Henrissat B."/>
            <person name="Grigoriev I.V."/>
            <person name="Hibbett D.S."/>
            <person name="Martin F."/>
        </authorList>
    </citation>
    <scope>NUCLEOTIDE SEQUENCE [LARGE SCALE GENOMIC DNA]</scope>
    <source>
        <strain evidence="4">MAFF 305830</strain>
    </source>
</reference>
<evidence type="ECO:0000313" key="4">
    <source>
        <dbReference type="Proteomes" id="UP000054097"/>
    </source>
</evidence>
<proteinExistence type="predicted"/>
<dbReference type="STRING" id="933852.A0A0C3AY58"/>
<evidence type="ECO:0000259" key="2">
    <source>
        <dbReference type="Pfam" id="PF14615"/>
    </source>
</evidence>
<feature type="region of interest" description="Disordered" evidence="1">
    <location>
        <begin position="1"/>
        <end position="41"/>
    </location>
</feature>
<dbReference type="HOGENOM" id="CLU_180471_0_0_1"/>
<feature type="domain" description="Ribosome-assembly protein 3 C-terminal" evidence="2">
    <location>
        <begin position="47"/>
        <end position="91"/>
    </location>
</feature>
<reference evidence="3 4" key="1">
    <citation type="submission" date="2014-04" db="EMBL/GenBank/DDBJ databases">
        <authorList>
            <consortium name="DOE Joint Genome Institute"/>
            <person name="Kuo A."/>
            <person name="Zuccaro A."/>
            <person name="Kohler A."/>
            <person name="Nagy L.G."/>
            <person name="Floudas D."/>
            <person name="Copeland A."/>
            <person name="Barry K.W."/>
            <person name="Cichocki N."/>
            <person name="Veneault-Fourrey C."/>
            <person name="LaButti K."/>
            <person name="Lindquist E.A."/>
            <person name="Lipzen A."/>
            <person name="Lundell T."/>
            <person name="Morin E."/>
            <person name="Murat C."/>
            <person name="Sun H."/>
            <person name="Tunlid A."/>
            <person name="Henrissat B."/>
            <person name="Grigoriev I.V."/>
            <person name="Hibbett D.S."/>
            <person name="Martin F."/>
            <person name="Nordberg H.P."/>
            <person name="Cantor M.N."/>
            <person name="Hua S.X."/>
        </authorList>
    </citation>
    <scope>NUCLEOTIDE SEQUENCE [LARGE SCALE GENOMIC DNA]</scope>
    <source>
        <strain evidence="3 4">MAFF 305830</strain>
    </source>
</reference>
<gene>
    <name evidence="3" type="ORF">M408DRAFT_67731</name>
</gene>
<dbReference type="OrthoDB" id="69550at2759"/>
<accession>A0A0C3AY58</accession>
<name>A0A0C3AY58_SERVB</name>
<sequence length="115" mass="12775">MKSPTKDKTRLPSRSPSPADHTLPSGIYLNPSTEEEKRKDAEMKERFRKFWMMTTAEGFRDELGQIQTEPNMTQSKLAMLIDALSAGANNYMPSNNGTGSTSGQSEVELLLGVHK</sequence>
<evidence type="ECO:0000313" key="3">
    <source>
        <dbReference type="EMBL" id="KIM29480.1"/>
    </source>
</evidence>
<protein>
    <recommendedName>
        <fullName evidence="2">Ribosome-assembly protein 3 C-terminal domain-containing protein</fullName>
    </recommendedName>
</protein>
<dbReference type="InterPro" id="IPR028217">
    <property type="entry name" value="Rsa3_C"/>
</dbReference>
<feature type="compositionally biased region" description="Basic and acidic residues" evidence="1">
    <location>
        <begin position="1"/>
        <end position="10"/>
    </location>
</feature>
<dbReference type="EMBL" id="KN824288">
    <property type="protein sequence ID" value="KIM29480.1"/>
    <property type="molecule type" value="Genomic_DNA"/>
</dbReference>
<dbReference type="Pfam" id="PF14615">
    <property type="entry name" value="Rsa3"/>
    <property type="match status" value="1"/>
</dbReference>